<dbReference type="EMBL" id="CP019343">
    <property type="protein sequence ID" value="ARN72907.1"/>
    <property type="molecule type" value="Genomic_DNA"/>
</dbReference>
<keyword evidence="3 5" id="KW-1133">Transmembrane helix</keyword>
<dbReference type="OrthoDB" id="6121208at2"/>
<dbReference type="InterPro" id="IPR010445">
    <property type="entry name" value="LapA_dom"/>
</dbReference>
<reference evidence="7 8" key="1">
    <citation type="submission" date="2016-11" db="EMBL/GenBank/DDBJ databases">
        <title>Trade-off between light-utilization and light-protection in marine flavobacteria.</title>
        <authorList>
            <person name="Kumagai Y."/>
        </authorList>
    </citation>
    <scope>NUCLEOTIDE SEQUENCE [LARGE SCALE GENOMIC DNA]</scope>
    <source>
        <strain evidence="7 8">NBRC 107125</strain>
    </source>
</reference>
<keyword evidence="1" id="KW-1003">Cell membrane</keyword>
<gene>
    <name evidence="7" type="ORF">BST96_01575</name>
</gene>
<evidence type="ECO:0000313" key="8">
    <source>
        <dbReference type="Proteomes" id="UP000193450"/>
    </source>
</evidence>
<dbReference type="RefSeq" id="WP_085756998.1">
    <property type="nucleotide sequence ID" value="NZ_CP019343.1"/>
</dbReference>
<evidence type="ECO:0000313" key="7">
    <source>
        <dbReference type="EMBL" id="ARN72907.1"/>
    </source>
</evidence>
<evidence type="ECO:0000256" key="3">
    <source>
        <dbReference type="ARBA" id="ARBA00022989"/>
    </source>
</evidence>
<feature type="domain" description="Lipopolysaccharide assembly protein A" evidence="6">
    <location>
        <begin position="26"/>
        <end position="90"/>
    </location>
</feature>
<protein>
    <recommendedName>
        <fullName evidence="6">Lipopolysaccharide assembly protein A domain-containing protein</fullName>
    </recommendedName>
</protein>
<feature type="transmembrane region" description="Helical" evidence="5">
    <location>
        <begin position="48"/>
        <end position="71"/>
    </location>
</feature>
<evidence type="ECO:0000256" key="1">
    <source>
        <dbReference type="ARBA" id="ARBA00022475"/>
    </source>
</evidence>
<dbReference type="Proteomes" id="UP000193450">
    <property type="component" value="Chromosome"/>
</dbReference>
<accession>A0A1X9ND71</accession>
<dbReference type="KEGG" id="osg:BST96_01575"/>
<dbReference type="GO" id="GO:0005886">
    <property type="term" value="C:plasma membrane"/>
    <property type="evidence" value="ECO:0007669"/>
    <property type="project" value="InterPro"/>
</dbReference>
<dbReference type="AlphaFoldDB" id="A0A1X9ND71"/>
<keyword evidence="4 5" id="KW-0472">Membrane</keyword>
<evidence type="ECO:0000256" key="2">
    <source>
        <dbReference type="ARBA" id="ARBA00022692"/>
    </source>
</evidence>
<proteinExistence type="predicted"/>
<keyword evidence="2 5" id="KW-0812">Transmembrane</keyword>
<evidence type="ECO:0000259" key="6">
    <source>
        <dbReference type="Pfam" id="PF06305"/>
    </source>
</evidence>
<dbReference type="STRING" id="716816.BST96_01575"/>
<keyword evidence="8" id="KW-1185">Reference proteome</keyword>
<evidence type="ECO:0000256" key="4">
    <source>
        <dbReference type="ARBA" id="ARBA00023136"/>
    </source>
</evidence>
<dbReference type="Pfam" id="PF06305">
    <property type="entry name" value="LapA_dom"/>
    <property type="match status" value="1"/>
</dbReference>
<evidence type="ECO:0000256" key="5">
    <source>
        <dbReference type="SAM" id="Phobius"/>
    </source>
</evidence>
<organism evidence="7 8">
    <name type="scientific">Oceanicoccus sagamiensis</name>
    <dbReference type="NCBI Taxonomy" id="716816"/>
    <lineage>
        <taxon>Bacteria</taxon>
        <taxon>Pseudomonadati</taxon>
        <taxon>Pseudomonadota</taxon>
        <taxon>Gammaproteobacteria</taxon>
        <taxon>Cellvibrionales</taxon>
        <taxon>Spongiibacteraceae</taxon>
        <taxon>Oceanicoccus</taxon>
    </lineage>
</organism>
<sequence length="111" mass="12166">MRSLQRLLVGCLLIVVLAFGVLFSIQNTDKAALDLLIVQLPEQRVSLWVLLAFAVGGIAGLLVSSAAIIRLKSQGLLLQRKLDKREKELAKLRTSDFRTPVTVKPNKGSKS</sequence>
<name>A0A1X9ND71_9GAMM</name>